<evidence type="ECO:0000256" key="7">
    <source>
        <dbReference type="SAM" id="MobiDB-lite"/>
    </source>
</evidence>
<keyword evidence="5 8" id="KW-0472">Membrane</keyword>
<feature type="transmembrane region" description="Helical" evidence="8">
    <location>
        <begin position="28"/>
        <end position="51"/>
    </location>
</feature>
<feature type="compositionally biased region" description="Acidic residues" evidence="7">
    <location>
        <begin position="2508"/>
        <end position="2525"/>
    </location>
</feature>
<feature type="region of interest" description="Disordered" evidence="7">
    <location>
        <begin position="1"/>
        <end position="25"/>
    </location>
</feature>
<dbReference type="InterPro" id="IPR036383">
    <property type="entry name" value="TSP1_rpt_sf"/>
</dbReference>
<dbReference type="InterPro" id="IPR002859">
    <property type="entry name" value="PKD/REJ-like"/>
</dbReference>
<evidence type="ECO:0000259" key="9">
    <source>
        <dbReference type="Pfam" id="PF02010"/>
    </source>
</evidence>
<proteinExistence type="predicted"/>
<feature type="transmembrane region" description="Helical" evidence="8">
    <location>
        <begin position="2618"/>
        <end position="2638"/>
    </location>
</feature>
<feature type="transmembrane region" description="Helical" evidence="8">
    <location>
        <begin position="2199"/>
        <end position="2220"/>
    </location>
</feature>
<dbReference type="PROSITE" id="PS50096">
    <property type="entry name" value="IQ"/>
    <property type="match status" value="1"/>
</dbReference>
<keyword evidence="2 8" id="KW-0812">Transmembrane</keyword>
<organism evidence="10">
    <name type="scientific">Bicosoecida sp. CB-2014</name>
    <dbReference type="NCBI Taxonomy" id="1486930"/>
    <lineage>
        <taxon>Eukaryota</taxon>
        <taxon>Sar</taxon>
        <taxon>Stramenopiles</taxon>
        <taxon>Bigyra</taxon>
        <taxon>Opalozoa</taxon>
        <taxon>Bicosoecida</taxon>
    </lineage>
</organism>
<sequence>MAGVGLRGESSAGRPAWRRGRREGAGRGTAAAQAAVALAVVVAAIAAPIAAAEKGFVISPTSVQVYEPGHAGGSSSATFTVKLTEAPSVTVSVALTVPSANSGEVSIVPPFLSFTTSSWNTLQTVTVTAQEDLQAEVDPLNFAITLTATAAGGSAYNGVTATVDVTVHDVDVEGVTISKATLAINEGSSATYTVVLDTKPEHDVTVAIAADHTIVAVSPAQLVFSPSDSLQVANRWYAKQTVTVTATQDNVDWGTTNLVTLSHSVTSADAIYAAVTPASVAATITDNDVASLVVSKTSLTVTEGTTDTTVTVKLGTQPRNDVVITFSHNGGADLLLPSPVLTFTAANWATAQPVSITAVADFVDEAATETFTILASIASDDAIYNALSHTITTSGVTVTVTDVDVAGITITKASATALDEATQTSVNLAVRLDSKPLADVTVTLSAVPSLSLGTTTIVFTDANWNIPVTVTCTAVNDLVDYGGTFAAAVSASAASADPKYDLATAVETTVSVVDNDVAAVTLGAAAVEIHECGAASYVPYDCEPDSHEAEITITFATKPIDDVVVSVTSFAPTLAALSAVPPSVTFTPANWATPKSIVLTTADDVFALGFLDEYDFTANFAITAANDPQYNAVADKTVAITYFDNDVPAILTGDEAISVHEGRPAQSGLYTLLLRTKPSHAVTVAITVSAADQLQTIPDRVVFSPSDWNVPQSIIVVATDDADETEQDRMVVQLLHAGTSADPAYNGLAGSKMPVIIADIGSALNEAPAPAMVRAKLSETGPEVIATFDVETDMGGMSMGIANAVNCDAEDTRLFSVLSVSLFGPAAKCYWTSRTELQIAMTATAGTSIGLDLELRGGRIARRTNGYYTATGSTSVQGRTPPPVMTGAKLSSTGAAIIVSFDTPSSALLTDKAGVRFCNTVFQDGTTLLGATARCGWTDKRTLEVAFGAYPTILIDDTPSSCKAGKSLTLKAGAVKVVRNGILSSSGCIPLQGPDVDIVPVAALLPSATRIGTCDELVLDASKSFGGGGRDMTYTWELTATGASSTLNDDLATFLAAQSGVAATVVRIPAASIDVDEFTFSVTVANWVSDETASISVDVDKLDAALPPVAMIGFPMLYTTRSQNVEVRVLGKPPTCGPYAGTSSLTYAFENTGVTCPDDYAEAVPTLLALSDPAFESGNPVTVVLPGTSLAVECVYTVRVTGTLVADNDVSHFADVDVYVESGPVTVVIAGGSGRTVSAGAPLRLDASGTIDTDRLDSLPFSFEWSCVDDADDPCVDGDGNAFDFDTWSQNDVDSVMLIPAGTMEADSSYYFTVEASKGEAGADVPHQLRTGTRTLRVDAVAGATLDVTVTAPTGKLNPASEVRLRASASSQSQVSYAWSQVSGTLDFPIVGTPVAGSQLATPITVPVIKLRPNALVPGGVYTFRAQATDASGAVGASEITVVANRAPTSGFVTVTPTANAFGDTITFRADGWVDDRADLPLSYQFSYTLGHTTEATLDERRMLKYSATPSLSASTYVPPGRGAAGAMTAAVYVTDRFGAEGRSAFLASGQPAYFTVTPPVALTDEERVELLDEGQATLDAATANGDPDDVLGVVSMLATLFNDPCELVHCDHGHCNLGECICDTGWRGRLCDETDPVNGVYGEWTDWGPCSTSCGLINRLGVRTRTRPCLGKKGTGLGCIEQGLGPDTEVVACNRFTCTSVVHGGWSDWDDGVCDSECPPERGGDYTGVRTFTRTCTRPTPSGSGEPCRGSPTRTEPCNTARCPWPLKDCPGTVRDDDWNLIQECSGHGECTRANPRCKANQDCDALCLCDDGYGGSACALPTEQHEKATALREDMIAAGAEAALRMELGKAAVDAQSSSLQLSTQSADQLTEGAMDSAMDLVDSLGIAGVADGLEATAANNLAVVLSNLIKAVSQKLQLSEARRRRRRRRLLEQMEVHGPRHLRFLAALDHQDAMERRMEEEEAQDRMDEVGEQANTVVDGMLSSREIGEESATATSEQLGMSAQRQDPRSGLNEMNDPNGNAIVFPPSLAEGLSWVDNSGVDMTAMNWARDPGLPAPNADDLVSGITDITFRSHAGPAIDISDLLDPICFTIPLRSSLAEGRLGQEVEGEGSPEAGAATTAPVCSYFDEEREVWTQKGVAVLGIVQDEEGELFIKCGSRHLTSFSATTAVQSAVIYQPDPIGDIGLLEQALSPENLLSTIFILVIIVASLVCWCSFYRQEERRRDEYMLLTRLKFLRQGNLKPDKDPRIGLKQLQASSRHVVAAQALGMFSHHVMARPNTHMTFAQRMSTGATNTSARCGRCVHGCFSALETYWLMTKRFHKWVSTVAPPVQDRLLFTRPQRVATLAAGNLVAMAVHAYFLGRDPSNISQMLVVSVIASVCMLPSDVMFPAFFELVNSMQSRSSDYKKRLRAAKEKRERELAQHKQEMAEHPEWFDEHGRYIDGSRPKEGVTVSAKVVPVGESKEEKDAKEAKEAQLAPSESGESVDAEEAMLAVLQTAGPAEALDSDEDSAASDQDEDDNDVLIHEKPKADGRWEDVDTSMVVESVWHLLVLGLVPNVMALAMAIVAVLLGGVSILAIPFGGVQGDFLIVTGGALLVLSIIGLSFGYRRWTKTGFVIAVATLIGAGIAMATWSFTMLDDTSGRSIRAHLEWEENWGAFYDQVMRSTDGGAATDASAPSVLSTTQDDLNCCGWLGIDDRAVASNACTAGMINGTDTESAVPPPCVDVLPHAVVDGAGLLFGVVWAVGGIVLFGFLISLCRAVRRPGAPRARPILRVERGSPEWEEMDVSAMVIQRLFRGIYARTATHRMSEMTYWEESLSIRTVSIAFVYTLLTLYIVFAAYINIIYGVVFTHEQALTWLQGTLVSYAIDFFISEAFIVLLITVMMSMKGSVAVITRDAIEQLRIKTNPLRAQEMKALFGHDPATKKAVEERELARAHRGADRKEAFTS</sequence>
<feature type="transmembrane region" description="Helical" evidence="8">
    <location>
        <begin position="2346"/>
        <end position="2365"/>
    </location>
</feature>
<feature type="coiled-coil region" evidence="6">
    <location>
        <begin position="2399"/>
        <end position="2433"/>
    </location>
</feature>
<name>A0A7S1C4Z5_9STRA</name>
<evidence type="ECO:0000256" key="5">
    <source>
        <dbReference type="ARBA" id="ARBA00023136"/>
    </source>
</evidence>
<evidence type="ECO:0000256" key="4">
    <source>
        <dbReference type="ARBA" id="ARBA00022989"/>
    </source>
</evidence>
<feature type="region of interest" description="Disordered" evidence="7">
    <location>
        <begin position="1990"/>
        <end position="2013"/>
    </location>
</feature>
<dbReference type="InterPro" id="IPR018499">
    <property type="entry name" value="Tetraspanin/Peripherin"/>
</dbReference>
<dbReference type="GO" id="GO:0005261">
    <property type="term" value="F:monoatomic cation channel activity"/>
    <property type="evidence" value="ECO:0007669"/>
    <property type="project" value="TreeGrafter"/>
</dbReference>
<evidence type="ECO:0000256" key="3">
    <source>
        <dbReference type="ARBA" id="ARBA00022737"/>
    </source>
</evidence>
<feature type="compositionally biased region" description="Basic and acidic residues" evidence="7">
    <location>
        <begin position="2465"/>
        <end position="2477"/>
    </location>
</feature>
<dbReference type="PROSITE" id="PS50092">
    <property type="entry name" value="TSP1"/>
    <property type="match status" value="1"/>
</dbReference>
<feature type="transmembrane region" description="Helical" evidence="8">
    <location>
        <begin position="2830"/>
        <end position="2850"/>
    </location>
</feature>
<feature type="compositionally biased region" description="Polar residues" evidence="7">
    <location>
        <begin position="1995"/>
        <end position="2008"/>
    </location>
</feature>
<evidence type="ECO:0000256" key="2">
    <source>
        <dbReference type="ARBA" id="ARBA00022692"/>
    </source>
</evidence>
<evidence type="ECO:0000256" key="1">
    <source>
        <dbReference type="ARBA" id="ARBA00004141"/>
    </source>
</evidence>
<comment type="subcellular location">
    <subcellularLocation>
        <location evidence="1">Membrane</location>
        <topology evidence="1">Multi-pass membrane protein</topology>
    </subcellularLocation>
</comment>
<feature type="transmembrane region" description="Helical" evidence="8">
    <location>
        <begin position="2591"/>
        <end position="2611"/>
    </location>
</feature>
<dbReference type="GO" id="GO:0005886">
    <property type="term" value="C:plasma membrane"/>
    <property type="evidence" value="ECO:0007669"/>
    <property type="project" value="TreeGrafter"/>
</dbReference>
<dbReference type="Pfam" id="PF02010">
    <property type="entry name" value="REJ"/>
    <property type="match status" value="1"/>
</dbReference>
<feature type="transmembrane region" description="Helical" evidence="8">
    <location>
        <begin position="2741"/>
        <end position="2762"/>
    </location>
</feature>
<feature type="transmembrane region" description="Helical" evidence="8">
    <location>
        <begin position="2562"/>
        <end position="2585"/>
    </location>
</feature>
<feature type="transmembrane region" description="Helical" evidence="8">
    <location>
        <begin position="2870"/>
        <end position="2891"/>
    </location>
</feature>
<dbReference type="Gene3D" id="2.20.100.10">
    <property type="entry name" value="Thrombospondin type-1 (TSP1) repeat"/>
    <property type="match status" value="2"/>
</dbReference>
<evidence type="ECO:0000256" key="8">
    <source>
        <dbReference type="SAM" id="Phobius"/>
    </source>
</evidence>
<dbReference type="Pfam" id="PF00335">
    <property type="entry name" value="Tetraspanin"/>
    <property type="match status" value="1"/>
</dbReference>
<protein>
    <recommendedName>
        <fullName evidence="9">PKD/REJ-like domain-containing protein</fullName>
    </recommendedName>
</protein>
<dbReference type="Gene3D" id="2.10.25.10">
    <property type="entry name" value="Laminin"/>
    <property type="match status" value="1"/>
</dbReference>
<dbReference type="GO" id="GO:0006816">
    <property type="term" value="P:calcium ion transport"/>
    <property type="evidence" value="ECO:0007669"/>
    <property type="project" value="TreeGrafter"/>
</dbReference>
<keyword evidence="4 8" id="KW-1133">Transmembrane helix</keyword>
<reference evidence="10" key="1">
    <citation type="submission" date="2021-01" db="EMBL/GenBank/DDBJ databases">
        <authorList>
            <person name="Corre E."/>
            <person name="Pelletier E."/>
            <person name="Niang G."/>
            <person name="Scheremetjew M."/>
            <person name="Finn R."/>
            <person name="Kale V."/>
            <person name="Holt S."/>
            <person name="Cochrane G."/>
            <person name="Meng A."/>
            <person name="Brown T."/>
            <person name="Cohen L."/>
        </authorList>
    </citation>
    <scope>NUCLEOTIDE SEQUENCE</scope>
    <source>
        <strain evidence="10">Ms1</strain>
    </source>
</reference>
<gene>
    <name evidence="10" type="ORF">BSP0115_LOCUS2968</name>
</gene>
<feature type="domain" description="PKD/REJ-like" evidence="9">
    <location>
        <begin position="1174"/>
        <end position="1596"/>
    </location>
</feature>
<dbReference type="PANTHER" id="PTHR46730:SF1">
    <property type="entry name" value="PLAT DOMAIN-CONTAINING PROTEIN"/>
    <property type="match status" value="1"/>
</dbReference>
<dbReference type="SMART" id="SM00209">
    <property type="entry name" value="TSP1"/>
    <property type="match status" value="2"/>
</dbReference>
<dbReference type="EMBL" id="HBFS01004408">
    <property type="protein sequence ID" value="CAD8909764.1"/>
    <property type="molecule type" value="Transcribed_RNA"/>
</dbReference>
<dbReference type="PANTHER" id="PTHR46730">
    <property type="entry name" value="POLYCYSTIN-1"/>
    <property type="match status" value="1"/>
</dbReference>
<dbReference type="InterPro" id="IPR000884">
    <property type="entry name" value="TSP1_rpt"/>
</dbReference>
<dbReference type="SUPFAM" id="SSF82895">
    <property type="entry name" value="TSP-1 type 1 repeat"/>
    <property type="match status" value="1"/>
</dbReference>
<feature type="region of interest" description="Disordered" evidence="7">
    <location>
        <begin position="2448"/>
        <end position="2490"/>
    </location>
</feature>
<feature type="region of interest" description="Disordered" evidence="7">
    <location>
        <begin position="2505"/>
        <end position="2533"/>
    </location>
</feature>
<accession>A0A7S1C4Z5</accession>
<evidence type="ECO:0000256" key="6">
    <source>
        <dbReference type="SAM" id="Coils"/>
    </source>
</evidence>
<keyword evidence="6" id="KW-0175">Coiled coil</keyword>
<keyword evidence="3" id="KW-0677">Repeat</keyword>
<evidence type="ECO:0000313" key="10">
    <source>
        <dbReference type="EMBL" id="CAD8909764.1"/>
    </source>
</evidence>
<feature type="transmembrane region" description="Helical" evidence="8">
    <location>
        <begin position="2371"/>
        <end position="2396"/>
    </location>
</feature>